<dbReference type="Pfam" id="PF13456">
    <property type="entry name" value="RVT_3"/>
    <property type="match status" value="1"/>
</dbReference>
<evidence type="ECO:0000259" key="1">
    <source>
        <dbReference type="Pfam" id="PF13456"/>
    </source>
</evidence>
<sequence>MTIRCGDSLTTMEILLHVRKNSWQLLCRLSTFFDLPWICTRDFNEIMPLGEKFGGNERCQSQMEGFCTALNDANLIDLGFFGNKYTWLKCRNPSGIESLQLDSGEWIGIDEAIEEHIMEFFKRLYRLDDGVAEVTNDTIDNRIPEEMKMELMRQFNKDEVVAALNQMHHWKAPGLDGFHAAFYQIYWESVGGDEVINLALSLLSENVSLKDINQTFIVLIPKLKYSMGSIIEERNKRAIKLDIAKAYDRMEWCFLKNVINCIGFPERHQSIFFWRSIIKGRKVLMRGIRWRVGNGRSISVWEDPWVPIPYLFKVPNQSRNLRPNARVCEFIDHKRKEWKVQALKSLLNDYVVEQILEIPTSPFLPEDSMSRSKERKFSKAIWKLNVPPKVRIFMWRACSDISPTGYNLRIRLAGDERRCAKCGSLAETDKHIFFERNFAKTVWSELIPANELILSSMSSFKDLFRWIMETKDAQLAELLAVVTWLIWRSRNERIFEGKERDAEQIGRYTLNFLQECRNINGRLEGHINVVIKKWAPPTRDLLKINVDGAYSEKGVGIRLVVRDYQGEIQAITVDRAPGAIDAEYTESLAFLMGLKFVKDFGISHFVLEGNAVNMANRFNSKKPDLSVSGTVIEGIRKMRSEFTMVKVAFMLRGNVIVLPINGSRVWFVNCPKNVMVAPKADLN</sequence>
<dbReference type="Proteomes" id="UP001630127">
    <property type="component" value="Unassembled WGS sequence"/>
</dbReference>
<name>A0ABD2ZKQ6_9GENT</name>
<organism evidence="3 4">
    <name type="scientific">Cinchona calisaya</name>
    <dbReference type="NCBI Taxonomy" id="153742"/>
    <lineage>
        <taxon>Eukaryota</taxon>
        <taxon>Viridiplantae</taxon>
        <taxon>Streptophyta</taxon>
        <taxon>Embryophyta</taxon>
        <taxon>Tracheophyta</taxon>
        <taxon>Spermatophyta</taxon>
        <taxon>Magnoliopsida</taxon>
        <taxon>eudicotyledons</taxon>
        <taxon>Gunneridae</taxon>
        <taxon>Pentapetalae</taxon>
        <taxon>asterids</taxon>
        <taxon>lamiids</taxon>
        <taxon>Gentianales</taxon>
        <taxon>Rubiaceae</taxon>
        <taxon>Cinchonoideae</taxon>
        <taxon>Cinchoneae</taxon>
        <taxon>Cinchona</taxon>
    </lineage>
</organism>
<evidence type="ECO:0000259" key="2">
    <source>
        <dbReference type="Pfam" id="PF13966"/>
    </source>
</evidence>
<accession>A0ABD2ZKQ6</accession>
<keyword evidence="4" id="KW-1185">Reference proteome</keyword>
<proteinExistence type="predicted"/>
<reference evidence="3 4" key="1">
    <citation type="submission" date="2024-11" db="EMBL/GenBank/DDBJ databases">
        <title>A near-complete genome assembly of Cinchona calisaya.</title>
        <authorList>
            <person name="Lian D.C."/>
            <person name="Zhao X.W."/>
            <person name="Wei L."/>
        </authorList>
    </citation>
    <scope>NUCLEOTIDE SEQUENCE [LARGE SCALE GENOMIC DNA]</scope>
    <source>
        <tissue evidence="3">Nenye</tissue>
    </source>
</reference>
<evidence type="ECO:0000313" key="3">
    <source>
        <dbReference type="EMBL" id="KAL3520032.1"/>
    </source>
</evidence>
<dbReference type="InterPro" id="IPR002156">
    <property type="entry name" value="RNaseH_domain"/>
</dbReference>
<protein>
    <recommendedName>
        <fullName evidence="5">Reverse transcriptase</fullName>
    </recommendedName>
</protein>
<dbReference type="InterPro" id="IPR052929">
    <property type="entry name" value="RNase_H-like_EbsB-rel"/>
</dbReference>
<dbReference type="PANTHER" id="PTHR47074">
    <property type="entry name" value="BNAC02G40300D PROTEIN"/>
    <property type="match status" value="1"/>
</dbReference>
<dbReference type="EMBL" id="JBJUIK010000008">
    <property type="protein sequence ID" value="KAL3520032.1"/>
    <property type="molecule type" value="Genomic_DNA"/>
</dbReference>
<feature type="domain" description="Reverse transcriptase zinc-binding" evidence="2">
    <location>
        <begin position="370"/>
        <end position="443"/>
    </location>
</feature>
<evidence type="ECO:0008006" key="5">
    <source>
        <dbReference type="Google" id="ProtNLM"/>
    </source>
</evidence>
<dbReference type="AlphaFoldDB" id="A0ABD2ZKQ6"/>
<dbReference type="InterPro" id="IPR026960">
    <property type="entry name" value="RVT-Znf"/>
</dbReference>
<comment type="caution">
    <text evidence="3">The sequence shown here is derived from an EMBL/GenBank/DDBJ whole genome shotgun (WGS) entry which is preliminary data.</text>
</comment>
<feature type="domain" description="RNase H type-1" evidence="1">
    <location>
        <begin position="545"/>
        <end position="654"/>
    </location>
</feature>
<evidence type="ECO:0000313" key="4">
    <source>
        <dbReference type="Proteomes" id="UP001630127"/>
    </source>
</evidence>
<gene>
    <name evidence="3" type="ORF">ACH5RR_018181</name>
</gene>
<dbReference type="PANTHER" id="PTHR47074:SF48">
    <property type="entry name" value="POLYNUCLEOTIDYL TRANSFERASE, RIBONUCLEASE H-LIKE SUPERFAMILY PROTEIN"/>
    <property type="match status" value="1"/>
</dbReference>
<dbReference type="Pfam" id="PF13966">
    <property type="entry name" value="zf-RVT"/>
    <property type="match status" value="1"/>
</dbReference>